<dbReference type="SUPFAM" id="SSF48264">
    <property type="entry name" value="Cytochrome P450"/>
    <property type="match status" value="1"/>
</dbReference>
<dbReference type="PANTHER" id="PTHR24305">
    <property type="entry name" value="CYTOCHROME P450"/>
    <property type="match status" value="1"/>
</dbReference>
<keyword evidence="7" id="KW-0503">Monooxygenase</keyword>
<keyword evidence="4 7" id="KW-0560">Oxidoreductase</keyword>
<evidence type="ECO:0000256" key="6">
    <source>
        <dbReference type="PIRSR" id="PIRSR602401-1"/>
    </source>
</evidence>
<sequence>MSSRLGTSMGLEVLLLRLQGTCSEQPLLVASSLVAGLAITWLAWRLVWALLLSPLRKVPGPFLARLTSNRGDINNFSGAVALQAQKDTARYGPVYVFKPNAVCISHPDDVRAVLGSDDFCKAEFFDIFNDGRVQNIVSQRDPALARMRRRQIGPFLNYGYLTRMEPVIQRHGYLAIRSKWDRRITETKTDKDEPVEVNYRHDTQLATFDIMSALAFGRDPDSISKGSSSISESAAVIMDILDYSLVLGLLSLLPFSLIMRPWKTMYRELAAYSKTSAQMRKEHLANGGEPPADMLQAFIEAEDPDSKIKMTPSEIQAECIMMMLAGSETTSSAIMWTIHLLLLHPDMLKRVTEEIRSAFGPGHLISHKDVLTKLPFFEACVYESLRVSPTTAGLTPRVSHKRGIVLHGGYYIPPGTELYVNLRSVNMDDEFWHEPQRFRPDRFVNCDAAKKNLFTFSYGPRNCIGRNLAWVEMLTITANIFKDYDLALTPDKQDESPANYATRVKAPGGLARITGYLVITVACTGVAALHPTQPELCITTASAMGDLAAGLAAFMLTDLQTDADMDVCKIAYAYPYPTNRSLSPRRALA</sequence>
<dbReference type="GO" id="GO:0044550">
    <property type="term" value="P:secondary metabolite biosynthetic process"/>
    <property type="evidence" value="ECO:0007669"/>
    <property type="project" value="UniProtKB-ARBA"/>
</dbReference>
<comment type="cofactor">
    <cofactor evidence="1 6">
        <name>heme</name>
        <dbReference type="ChEBI" id="CHEBI:30413"/>
    </cofactor>
</comment>
<comment type="similarity">
    <text evidence="7">Belongs to the cytochrome P450 family.</text>
</comment>
<keyword evidence="8" id="KW-0472">Membrane</keyword>
<dbReference type="GO" id="GO:0020037">
    <property type="term" value="F:heme binding"/>
    <property type="evidence" value="ECO:0007669"/>
    <property type="project" value="InterPro"/>
</dbReference>
<name>A0A9P8S342_9HYPO</name>
<dbReference type="GO" id="GO:0005506">
    <property type="term" value="F:iron ion binding"/>
    <property type="evidence" value="ECO:0007669"/>
    <property type="project" value="InterPro"/>
</dbReference>
<dbReference type="InterPro" id="IPR001128">
    <property type="entry name" value="Cyt_P450"/>
</dbReference>
<evidence type="ECO:0000256" key="7">
    <source>
        <dbReference type="RuleBase" id="RU000461"/>
    </source>
</evidence>
<evidence type="ECO:0008006" key="11">
    <source>
        <dbReference type="Google" id="ProtNLM"/>
    </source>
</evidence>
<evidence type="ECO:0000256" key="4">
    <source>
        <dbReference type="ARBA" id="ARBA00023002"/>
    </source>
</evidence>
<dbReference type="Proteomes" id="UP000764110">
    <property type="component" value="Unassembled WGS sequence"/>
</dbReference>
<dbReference type="EMBL" id="JACEFI010000033">
    <property type="protein sequence ID" value="KAH0592322.1"/>
    <property type="molecule type" value="Genomic_DNA"/>
</dbReference>
<dbReference type="PROSITE" id="PS00086">
    <property type="entry name" value="CYTOCHROME_P450"/>
    <property type="match status" value="1"/>
</dbReference>
<reference evidence="9 10" key="1">
    <citation type="submission" date="2020-07" db="EMBL/GenBank/DDBJ databases">
        <title>Metarhizium humberi genome.</title>
        <authorList>
            <person name="Lysoe E."/>
        </authorList>
    </citation>
    <scope>NUCLEOTIDE SEQUENCE [LARGE SCALE GENOMIC DNA]</scope>
    <source>
        <strain evidence="9 10">ESALQ1638</strain>
    </source>
</reference>
<feature type="binding site" description="axial binding residue" evidence="6">
    <location>
        <position position="463"/>
    </location>
    <ligand>
        <name>heme</name>
        <dbReference type="ChEBI" id="CHEBI:30413"/>
    </ligand>
    <ligandPart>
        <name>Fe</name>
        <dbReference type="ChEBI" id="CHEBI:18248"/>
    </ligandPart>
</feature>
<evidence type="ECO:0000256" key="3">
    <source>
        <dbReference type="ARBA" id="ARBA00022723"/>
    </source>
</evidence>
<keyword evidence="8" id="KW-0812">Transmembrane</keyword>
<organism evidence="9 10">
    <name type="scientific">Metarhizium humberi</name>
    <dbReference type="NCBI Taxonomy" id="2596975"/>
    <lineage>
        <taxon>Eukaryota</taxon>
        <taxon>Fungi</taxon>
        <taxon>Dikarya</taxon>
        <taxon>Ascomycota</taxon>
        <taxon>Pezizomycotina</taxon>
        <taxon>Sordariomycetes</taxon>
        <taxon>Hypocreomycetidae</taxon>
        <taxon>Hypocreales</taxon>
        <taxon>Clavicipitaceae</taxon>
        <taxon>Metarhizium</taxon>
    </lineage>
</organism>
<dbReference type="InterPro" id="IPR050121">
    <property type="entry name" value="Cytochrome_P450_monoxygenase"/>
</dbReference>
<dbReference type="PANTHER" id="PTHR24305:SF235">
    <property type="entry name" value="CYTOCHROME P450 MONOOXYGENASE APDB-RELATED"/>
    <property type="match status" value="1"/>
</dbReference>
<keyword evidence="2 6" id="KW-0349">Heme</keyword>
<comment type="caution">
    <text evidence="9">The sequence shown here is derived from an EMBL/GenBank/DDBJ whole genome shotgun (WGS) entry which is preliminary data.</text>
</comment>
<evidence type="ECO:0000256" key="2">
    <source>
        <dbReference type="ARBA" id="ARBA00022617"/>
    </source>
</evidence>
<dbReference type="Pfam" id="PF00067">
    <property type="entry name" value="p450"/>
    <property type="match status" value="1"/>
</dbReference>
<protein>
    <recommendedName>
        <fullName evidence="11">Cytochrome P450</fullName>
    </recommendedName>
</protein>
<accession>A0A9P8S342</accession>
<keyword evidence="5 6" id="KW-0408">Iron</keyword>
<evidence type="ECO:0000313" key="9">
    <source>
        <dbReference type="EMBL" id="KAH0592322.1"/>
    </source>
</evidence>
<evidence type="ECO:0000256" key="5">
    <source>
        <dbReference type="ARBA" id="ARBA00023004"/>
    </source>
</evidence>
<dbReference type="Gene3D" id="1.10.630.10">
    <property type="entry name" value="Cytochrome P450"/>
    <property type="match status" value="1"/>
</dbReference>
<keyword evidence="3 6" id="KW-0479">Metal-binding</keyword>
<dbReference type="PRINTS" id="PR00463">
    <property type="entry name" value="EP450I"/>
</dbReference>
<dbReference type="GO" id="GO:0004497">
    <property type="term" value="F:monooxygenase activity"/>
    <property type="evidence" value="ECO:0007669"/>
    <property type="project" value="UniProtKB-KW"/>
</dbReference>
<keyword evidence="10" id="KW-1185">Reference proteome</keyword>
<dbReference type="GO" id="GO:0016705">
    <property type="term" value="F:oxidoreductase activity, acting on paired donors, with incorporation or reduction of molecular oxygen"/>
    <property type="evidence" value="ECO:0007669"/>
    <property type="project" value="InterPro"/>
</dbReference>
<evidence type="ECO:0000256" key="1">
    <source>
        <dbReference type="ARBA" id="ARBA00001971"/>
    </source>
</evidence>
<dbReference type="InterPro" id="IPR002401">
    <property type="entry name" value="Cyt_P450_E_grp-I"/>
</dbReference>
<dbReference type="InterPro" id="IPR017972">
    <property type="entry name" value="Cyt_P450_CS"/>
</dbReference>
<evidence type="ECO:0000313" key="10">
    <source>
        <dbReference type="Proteomes" id="UP000764110"/>
    </source>
</evidence>
<dbReference type="AlphaFoldDB" id="A0A9P8S342"/>
<proteinExistence type="inferred from homology"/>
<dbReference type="PRINTS" id="PR00385">
    <property type="entry name" value="P450"/>
</dbReference>
<keyword evidence="8" id="KW-1133">Transmembrane helix</keyword>
<evidence type="ECO:0000256" key="8">
    <source>
        <dbReference type="SAM" id="Phobius"/>
    </source>
</evidence>
<dbReference type="InterPro" id="IPR036396">
    <property type="entry name" value="Cyt_P450_sf"/>
</dbReference>
<feature type="transmembrane region" description="Helical" evidence="8">
    <location>
        <begin position="30"/>
        <end position="52"/>
    </location>
</feature>
<gene>
    <name evidence="9" type="ORF">MHUMG1_09935</name>
</gene>